<dbReference type="InterPro" id="IPR035965">
    <property type="entry name" value="PAS-like_dom_sf"/>
</dbReference>
<gene>
    <name evidence="1" type="ORF">DFR64_2809</name>
</gene>
<sequence length="116" mass="13350">MENNNWYKVFPGAITVTDENGTILQMNDASAKMFEKDGGYEIMGRDAITCHPEPTQTKVRGLYETESRNVYSITKNGKKQLVYQTPYYLDGKFSGFVEICLDLPEEIPHFDRDKKK</sequence>
<protein>
    <recommendedName>
        <fullName evidence="3">PAS domain-containing protein</fullName>
    </recommendedName>
</protein>
<keyword evidence="2" id="KW-1185">Reference proteome</keyword>
<evidence type="ECO:0000313" key="1">
    <source>
        <dbReference type="EMBL" id="REG05408.1"/>
    </source>
</evidence>
<accession>A0A347ZWI5</accession>
<organism evidence="1 2">
    <name type="scientific">Pelolinea submarina</name>
    <dbReference type="NCBI Taxonomy" id="913107"/>
    <lineage>
        <taxon>Bacteria</taxon>
        <taxon>Bacillati</taxon>
        <taxon>Chloroflexota</taxon>
        <taxon>Anaerolineae</taxon>
        <taxon>Anaerolineales</taxon>
        <taxon>Anaerolineaceae</taxon>
        <taxon>Pelolinea</taxon>
    </lineage>
</organism>
<dbReference type="SUPFAM" id="SSF55785">
    <property type="entry name" value="PYP-like sensor domain (PAS domain)"/>
    <property type="match status" value="1"/>
</dbReference>
<reference evidence="1 2" key="1">
    <citation type="submission" date="2018-08" db="EMBL/GenBank/DDBJ databases">
        <title>Genomic Encyclopedia of Type Strains, Phase IV (KMG-IV): sequencing the most valuable type-strain genomes for metagenomic binning, comparative biology and taxonomic classification.</title>
        <authorList>
            <person name="Goeker M."/>
        </authorList>
    </citation>
    <scope>NUCLEOTIDE SEQUENCE [LARGE SCALE GENOMIC DNA]</scope>
    <source>
        <strain evidence="1 2">DSM 23923</strain>
    </source>
</reference>
<proteinExistence type="predicted"/>
<name>A0A347ZWI5_9CHLR</name>
<dbReference type="Gene3D" id="3.30.450.20">
    <property type="entry name" value="PAS domain"/>
    <property type="match status" value="1"/>
</dbReference>
<comment type="caution">
    <text evidence="1">The sequence shown here is derived from an EMBL/GenBank/DDBJ whole genome shotgun (WGS) entry which is preliminary data.</text>
</comment>
<dbReference type="CDD" id="cd00130">
    <property type="entry name" value="PAS"/>
    <property type="match status" value="1"/>
</dbReference>
<dbReference type="AlphaFoldDB" id="A0A347ZWI5"/>
<evidence type="ECO:0000313" key="2">
    <source>
        <dbReference type="Proteomes" id="UP000256388"/>
    </source>
</evidence>
<evidence type="ECO:0008006" key="3">
    <source>
        <dbReference type="Google" id="ProtNLM"/>
    </source>
</evidence>
<dbReference type="OrthoDB" id="1684212at2"/>
<dbReference type="InterPro" id="IPR000014">
    <property type="entry name" value="PAS"/>
</dbReference>
<dbReference type="EMBL" id="QUMS01000005">
    <property type="protein sequence ID" value="REG05408.1"/>
    <property type="molecule type" value="Genomic_DNA"/>
</dbReference>
<dbReference type="RefSeq" id="WP_116226076.1">
    <property type="nucleotide sequence ID" value="NZ_AP018437.1"/>
</dbReference>
<dbReference type="Proteomes" id="UP000256388">
    <property type="component" value="Unassembled WGS sequence"/>
</dbReference>